<keyword evidence="21" id="KW-1185">Reference proteome</keyword>
<dbReference type="EMBL" id="AP018316">
    <property type="protein sequence ID" value="BAZ84553.1"/>
    <property type="molecule type" value="Genomic_DNA"/>
</dbReference>
<evidence type="ECO:0000256" key="7">
    <source>
        <dbReference type="ARBA" id="ARBA00022630"/>
    </source>
</evidence>
<evidence type="ECO:0000313" key="20">
    <source>
        <dbReference type="EMBL" id="BAZ84553.1"/>
    </source>
</evidence>
<keyword evidence="11 15" id="KW-0560">Oxidoreductase</keyword>
<evidence type="ECO:0000259" key="19">
    <source>
        <dbReference type="PROSITE" id="PS51441"/>
    </source>
</evidence>
<dbReference type="Pfam" id="PF01383">
    <property type="entry name" value="CpcD"/>
    <property type="match status" value="1"/>
</dbReference>
<dbReference type="PIRSF" id="PIRSF501178">
    <property type="entry name" value="FNR-PetH"/>
    <property type="match status" value="1"/>
</dbReference>
<evidence type="ECO:0000256" key="1">
    <source>
        <dbReference type="ARBA" id="ARBA00001974"/>
    </source>
</evidence>
<dbReference type="InterPro" id="IPR017927">
    <property type="entry name" value="FAD-bd_FR_type"/>
</dbReference>
<dbReference type="SUPFAM" id="SSF63380">
    <property type="entry name" value="Riboflavin synthase domain-like"/>
    <property type="match status" value="1"/>
</dbReference>
<keyword evidence="9 15" id="KW-0274">FAD</keyword>
<keyword evidence="6" id="KW-0042">Antenna complex</keyword>
<name>A0A1Z4UZF1_9CYAN</name>
<feature type="binding site" evidence="16">
    <location>
        <begin position="371"/>
        <end position="372"/>
    </location>
    <ligand>
        <name>NADP(+)</name>
        <dbReference type="ChEBI" id="CHEBI:58349"/>
    </ligand>
</feature>
<dbReference type="GO" id="GO:0030089">
    <property type="term" value="C:phycobilisome"/>
    <property type="evidence" value="ECO:0007669"/>
    <property type="project" value="UniProtKB-UniRule"/>
</dbReference>
<dbReference type="Gene3D" id="3.40.50.80">
    <property type="entry name" value="Nucleotide-binding domain of ferredoxin-NADP reductase (FNR) module"/>
    <property type="match status" value="1"/>
</dbReference>
<evidence type="ECO:0000256" key="14">
    <source>
        <dbReference type="ARBA" id="ARBA00047776"/>
    </source>
</evidence>
<dbReference type="CDD" id="cd06208">
    <property type="entry name" value="CYPOR_like_FNR"/>
    <property type="match status" value="1"/>
</dbReference>
<accession>A0A1Z4UZF1</accession>
<dbReference type="InterPro" id="IPR039261">
    <property type="entry name" value="FNR_nucleotide-bd"/>
</dbReference>
<evidence type="ECO:0000256" key="16">
    <source>
        <dbReference type="PIRSR" id="PIRSR000361-1"/>
    </source>
</evidence>
<proteinExistence type="inferred from homology"/>
<evidence type="ECO:0000256" key="5">
    <source>
        <dbReference type="ARBA" id="ARBA00013903"/>
    </source>
</evidence>
<dbReference type="GO" id="GO:0004324">
    <property type="term" value="F:ferredoxin-NADP+ reductase activity"/>
    <property type="evidence" value="ECO:0007669"/>
    <property type="project" value="UniProtKB-EC"/>
</dbReference>
<dbReference type="PRINTS" id="PR00371">
    <property type="entry name" value="FPNCR"/>
</dbReference>
<evidence type="ECO:0000256" key="17">
    <source>
        <dbReference type="PROSITE-ProRule" id="PRU00771"/>
    </source>
</evidence>
<comment type="catalytic activity">
    <reaction evidence="14 15">
        <text>2 reduced [2Fe-2S]-[ferredoxin] + NADP(+) + H(+) = 2 oxidized [2Fe-2S]-[ferredoxin] + NADPH</text>
        <dbReference type="Rhea" id="RHEA:20125"/>
        <dbReference type="Rhea" id="RHEA-COMP:10000"/>
        <dbReference type="Rhea" id="RHEA-COMP:10001"/>
        <dbReference type="ChEBI" id="CHEBI:15378"/>
        <dbReference type="ChEBI" id="CHEBI:33737"/>
        <dbReference type="ChEBI" id="CHEBI:33738"/>
        <dbReference type="ChEBI" id="CHEBI:57783"/>
        <dbReference type="ChEBI" id="CHEBI:58349"/>
        <dbReference type="EC" id="1.18.1.2"/>
    </reaction>
</comment>
<dbReference type="RefSeq" id="WP_096664158.1">
    <property type="nucleotide sequence ID" value="NZ_AP018316.1"/>
</dbReference>
<keyword evidence="10 15" id="KW-0521">NADP</keyword>
<evidence type="ECO:0000313" key="21">
    <source>
        <dbReference type="Proteomes" id="UP000218702"/>
    </source>
</evidence>
<evidence type="ECO:0000256" key="11">
    <source>
        <dbReference type="ARBA" id="ARBA00023002"/>
    </source>
</evidence>
<feature type="domain" description="FAD-binding FR-type" evidence="18">
    <location>
        <begin position="166"/>
        <end position="290"/>
    </location>
</feature>
<dbReference type="InterPro" id="IPR001709">
    <property type="entry name" value="Flavoprot_Pyr_Nucl_cyt_Rdtase"/>
</dbReference>
<dbReference type="GO" id="GO:0031676">
    <property type="term" value="C:plasma membrane-derived thylakoid membrane"/>
    <property type="evidence" value="ECO:0007669"/>
    <property type="project" value="UniProtKB-SubCell"/>
</dbReference>
<evidence type="ECO:0000256" key="6">
    <source>
        <dbReference type="ARBA" id="ARBA00022549"/>
    </source>
</evidence>
<evidence type="ECO:0000256" key="8">
    <source>
        <dbReference type="ARBA" id="ARBA00022738"/>
    </source>
</evidence>
<evidence type="ECO:0000256" key="10">
    <source>
        <dbReference type="ARBA" id="ARBA00022857"/>
    </source>
</evidence>
<comment type="similarity">
    <text evidence="3 15">Belongs to the ferredoxin--NADP reductase type 1 family.</text>
</comment>
<reference evidence="20 21" key="1">
    <citation type="submission" date="2017-06" db="EMBL/GenBank/DDBJ databases">
        <title>Genome sequencing of cyanobaciteial culture collection at National Institute for Environmental Studies (NIES).</title>
        <authorList>
            <person name="Hirose Y."/>
            <person name="Shimura Y."/>
            <person name="Fujisawa T."/>
            <person name="Nakamura Y."/>
            <person name="Kawachi M."/>
        </authorList>
    </citation>
    <scope>NUCLEOTIDE SEQUENCE [LARGE SCALE GENOMIC DNA]</scope>
    <source>
        <strain evidence="20 21">NIES-806</strain>
    </source>
</reference>
<feature type="binding site" evidence="16">
    <location>
        <position position="248"/>
    </location>
    <ligand>
        <name>NADP(+)</name>
        <dbReference type="ChEBI" id="CHEBI:58349"/>
    </ligand>
</feature>
<dbReference type="Pfam" id="PF00175">
    <property type="entry name" value="NAD_binding_1"/>
    <property type="match status" value="1"/>
</dbReference>
<feature type="binding site" evidence="16">
    <location>
        <position position="449"/>
    </location>
    <ligand>
        <name>NADP(+)</name>
        <dbReference type="ChEBI" id="CHEBI:58349"/>
    </ligand>
</feature>
<dbReference type="Gene3D" id="2.40.30.10">
    <property type="entry name" value="Translation factors"/>
    <property type="match status" value="1"/>
</dbReference>
<dbReference type="PIRSF" id="PIRSF000361">
    <property type="entry name" value="Frd-NADP+_RD"/>
    <property type="match status" value="1"/>
</dbReference>
<dbReference type="PANTHER" id="PTHR43314">
    <property type="match status" value="1"/>
</dbReference>
<evidence type="ECO:0000256" key="13">
    <source>
        <dbReference type="ARBA" id="ARBA00023136"/>
    </source>
</evidence>
<dbReference type="FunFam" id="3.40.50.80:FF:000008">
    <property type="entry name" value="Ferredoxin--NADP reductase, chloroplastic"/>
    <property type="match status" value="1"/>
</dbReference>
<feature type="binding site" evidence="16">
    <location>
        <begin position="410"/>
        <end position="411"/>
    </location>
    <ligand>
        <name>NADP(+)</name>
        <dbReference type="ChEBI" id="CHEBI:58349"/>
    </ligand>
</feature>
<dbReference type="InterPro" id="IPR001433">
    <property type="entry name" value="OxRdtase_FAD/NAD-bd"/>
</dbReference>
<dbReference type="EC" id="1.18.1.2" evidence="4 15"/>
<keyword evidence="7 15" id="KW-0285">Flavoprotein</keyword>
<dbReference type="OrthoDB" id="9789468at2"/>
<keyword evidence="12" id="KW-0793">Thylakoid</keyword>
<comment type="cofactor">
    <cofactor evidence="1">
        <name>FAD</name>
        <dbReference type="ChEBI" id="CHEBI:57692"/>
    </cofactor>
</comment>
<evidence type="ECO:0000259" key="18">
    <source>
        <dbReference type="PROSITE" id="PS51384"/>
    </source>
</evidence>
<feature type="binding site" evidence="16">
    <location>
        <position position="305"/>
    </location>
    <ligand>
        <name>NADP(+)</name>
        <dbReference type="ChEBI" id="CHEBI:58349"/>
    </ligand>
</feature>
<feature type="binding site" evidence="16">
    <location>
        <begin position="341"/>
        <end position="342"/>
    </location>
    <ligand>
        <name>NADP(+)</name>
        <dbReference type="ChEBI" id="CHEBI:58349"/>
    </ligand>
</feature>
<dbReference type="AlphaFoldDB" id="A0A1Z4UZF1"/>
<dbReference type="InterPro" id="IPR008213">
    <property type="entry name" value="CpcD-like_dom"/>
</dbReference>
<evidence type="ECO:0000256" key="9">
    <source>
        <dbReference type="ARBA" id="ARBA00022827"/>
    </source>
</evidence>
<dbReference type="Proteomes" id="UP000218702">
    <property type="component" value="Chromosome"/>
</dbReference>
<dbReference type="InterPro" id="IPR035442">
    <property type="entry name" value="FNR_plant_Cyanobacteria"/>
</dbReference>
<dbReference type="PROSITE" id="PS51441">
    <property type="entry name" value="CPCD_LIKE"/>
    <property type="match status" value="1"/>
</dbReference>
<gene>
    <name evidence="20" type="ORF">NIES806_07430</name>
</gene>
<dbReference type="KEGG" id="dcm:NIES806_07430"/>
<dbReference type="PROSITE" id="PS51384">
    <property type="entry name" value="FAD_FR"/>
    <property type="match status" value="1"/>
</dbReference>
<evidence type="ECO:0000256" key="4">
    <source>
        <dbReference type="ARBA" id="ARBA00013223"/>
    </source>
</evidence>
<dbReference type="SUPFAM" id="SSF52343">
    <property type="entry name" value="Ferredoxin reductase-like, C-terminal NADP-linked domain"/>
    <property type="match status" value="1"/>
</dbReference>
<dbReference type="InterPro" id="IPR017938">
    <property type="entry name" value="Riboflavin_synthase-like_b-brl"/>
</dbReference>
<evidence type="ECO:0000256" key="15">
    <source>
        <dbReference type="PIRNR" id="PIRNR000361"/>
    </source>
</evidence>
<evidence type="ECO:0000256" key="3">
    <source>
        <dbReference type="ARBA" id="ARBA00008312"/>
    </source>
</evidence>
<feature type="domain" description="CpcD-like" evidence="19">
    <location>
        <begin position="17"/>
        <end position="75"/>
    </location>
</feature>
<sequence length="451" mass="50347">MYNQGAVEGAANIESGSRVFVYEVVGLRQVEETDQTNYQIRRSGSVFIRVPYNRMNQEMRRITRLGGKIVSIQSVTALQQLNRKVDLAVNEKVELATADIKVSSEVAAEVSANKDEHGKSTPVSNVSEAKGFAKTPVKDKKGNSMTQAKAKKDAHADVPVNIYRPNAPFIGKCISNETLVKEGGIGIVQHLKFDLSAGNLRYLEGQSIGIIPPGVDKNGKPEKLRLYSIASTRHGDNLDDKTISLCVRQLEYKHPETGETVYGVCSTYLTKIKPGDDVKITGPVGKEMLLPEDPEANVIMLATGTGIAPMRTYLWRMFKDAERKANPEYQFKGFSWLLFGVPTSPNILYKEELEAMQEKYPENFRLTYAISREQNNPAGGRMYIQDRVAEHADELWQLIKNEKTHTYICGLRGMEDGIDAALSAAAAKEGVVWSDYQKDLKKAHRWHVETY</sequence>
<comment type="subcellular location">
    <subcellularLocation>
        <location evidence="2">Cellular thylakoid membrane</location>
        <topology evidence="2">Peripheral membrane protein</topology>
        <orientation evidence="2">Cytoplasmic side</orientation>
    </subcellularLocation>
</comment>
<dbReference type="NCBIfam" id="NF045929">
    <property type="entry name" value="FNRPetHCyano"/>
    <property type="match status" value="1"/>
</dbReference>
<protein>
    <recommendedName>
        <fullName evidence="5 15">Ferredoxin--NADP reductase</fullName>
        <shortName evidence="15">FNR</shortName>
        <ecNumber evidence="4 15">1.18.1.2</ecNumber>
    </recommendedName>
</protein>
<evidence type="ECO:0000256" key="12">
    <source>
        <dbReference type="ARBA" id="ARBA00023078"/>
    </source>
</evidence>
<dbReference type="InterPro" id="IPR015701">
    <property type="entry name" value="FNR"/>
</dbReference>
<dbReference type="SMART" id="SM01094">
    <property type="entry name" value="CpcD"/>
    <property type="match status" value="1"/>
</dbReference>
<keyword evidence="13" id="KW-0472">Membrane</keyword>
<evidence type="ECO:0000256" key="2">
    <source>
        <dbReference type="ARBA" id="ARBA00004445"/>
    </source>
</evidence>
<feature type="binding site" evidence="16">
    <location>
        <position position="228"/>
    </location>
    <ligand>
        <name>NADP(+)</name>
        <dbReference type="ChEBI" id="CHEBI:58349"/>
    </ligand>
</feature>
<organism evidence="20 21">
    <name type="scientific">Dolichospermum compactum NIES-806</name>
    <dbReference type="NCBI Taxonomy" id="1973481"/>
    <lineage>
        <taxon>Bacteria</taxon>
        <taxon>Bacillati</taxon>
        <taxon>Cyanobacteriota</taxon>
        <taxon>Cyanophyceae</taxon>
        <taxon>Nostocales</taxon>
        <taxon>Aphanizomenonaceae</taxon>
        <taxon>Dolichospermum</taxon>
        <taxon>Dolichospermum compactum</taxon>
    </lineage>
</organism>
<keyword evidence="8 17" id="KW-0605">Phycobilisome</keyword>